<organism evidence="3 4">
    <name type="scientific">Novosphingobium bradum</name>
    <dbReference type="NCBI Taxonomy" id="1737444"/>
    <lineage>
        <taxon>Bacteria</taxon>
        <taxon>Pseudomonadati</taxon>
        <taxon>Pseudomonadota</taxon>
        <taxon>Alphaproteobacteria</taxon>
        <taxon>Sphingomonadales</taxon>
        <taxon>Sphingomonadaceae</taxon>
        <taxon>Novosphingobium</taxon>
    </lineage>
</organism>
<dbReference type="SUPFAM" id="SSF52172">
    <property type="entry name" value="CheY-like"/>
    <property type="match status" value="1"/>
</dbReference>
<proteinExistence type="predicted"/>
<dbReference type="RefSeq" id="WP_379508508.1">
    <property type="nucleotide sequence ID" value="NZ_JBHRTQ010000003.1"/>
</dbReference>
<dbReference type="Proteomes" id="UP001595604">
    <property type="component" value="Unassembled WGS sequence"/>
</dbReference>
<accession>A0ABV7IN86</accession>
<gene>
    <name evidence="3" type="ORF">ACFOD9_02495</name>
</gene>
<feature type="modified residue" description="4-aspartylphosphate" evidence="1">
    <location>
        <position position="56"/>
    </location>
</feature>
<feature type="domain" description="Response regulatory" evidence="2">
    <location>
        <begin position="6"/>
        <end position="114"/>
    </location>
</feature>
<evidence type="ECO:0000259" key="2">
    <source>
        <dbReference type="PROSITE" id="PS50110"/>
    </source>
</evidence>
<reference evidence="4" key="1">
    <citation type="journal article" date="2019" name="Int. J. Syst. Evol. Microbiol.">
        <title>The Global Catalogue of Microorganisms (GCM) 10K type strain sequencing project: providing services to taxonomists for standard genome sequencing and annotation.</title>
        <authorList>
            <consortium name="The Broad Institute Genomics Platform"/>
            <consortium name="The Broad Institute Genome Sequencing Center for Infectious Disease"/>
            <person name="Wu L."/>
            <person name="Ma J."/>
        </authorList>
    </citation>
    <scope>NUCLEOTIDE SEQUENCE [LARGE SCALE GENOMIC DNA]</scope>
    <source>
        <strain evidence="4">KCTC 42984</strain>
    </source>
</reference>
<protein>
    <submittedName>
        <fullName evidence="3">Response regulator</fullName>
    </submittedName>
</protein>
<evidence type="ECO:0000313" key="4">
    <source>
        <dbReference type="Proteomes" id="UP001595604"/>
    </source>
</evidence>
<dbReference type="Gene3D" id="3.40.50.2300">
    <property type="match status" value="1"/>
</dbReference>
<dbReference type="InterPro" id="IPR011006">
    <property type="entry name" value="CheY-like_superfamily"/>
</dbReference>
<keyword evidence="1" id="KW-0597">Phosphoprotein</keyword>
<name>A0ABV7IN86_9SPHN</name>
<dbReference type="SMART" id="SM00448">
    <property type="entry name" value="REC"/>
    <property type="match status" value="1"/>
</dbReference>
<evidence type="ECO:0000313" key="3">
    <source>
        <dbReference type="EMBL" id="MFC3173114.1"/>
    </source>
</evidence>
<dbReference type="InterPro" id="IPR001789">
    <property type="entry name" value="Sig_transdc_resp-reg_receiver"/>
</dbReference>
<keyword evidence="4" id="KW-1185">Reference proteome</keyword>
<sequence length="117" mass="12035">MIAGKRILLIEDEFLVSAMLEDELAEMGALVVGPAASLAEGLALARAGGFDLAVLDWNLDGESSEPIARALQAAGVPFAISTGYGVVPKGYADCPVLAKPYDPRDLVAVLASLLPPG</sequence>
<dbReference type="PROSITE" id="PS50110">
    <property type="entry name" value="RESPONSE_REGULATORY"/>
    <property type="match status" value="1"/>
</dbReference>
<dbReference type="EMBL" id="JBHRTQ010000003">
    <property type="protein sequence ID" value="MFC3173114.1"/>
    <property type="molecule type" value="Genomic_DNA"/>
</dbReference>
<comment type="caution">
    <text evidence="3">The sequence shown here is derived from an EMBL/GenBank/DDBJ whole genome shotgun (WGS) entry which is preliminary data.</text>
</comment>
<evidence type="ECO:0000256" key="1">
    <source>
        <dbReference type="PROSITE-ProRule" id="PRU00169"/>
    </source>
</evidence>